<evidence type="ECO:0000256" key="10">
    <source>
        <dbReference type="SAM" id="Phobius"/>
    </source>
</evidence>
<keyword evidence="5 10" id="KW-0472">Membrane</keyword>
<keyword evidence="6 8" id="KW-0675">Receptor</keyword>
<dbReference type="GO" id="GO:0005886">
    <property type="term" value="C:plasma membrane"/>
    <property type="evidence" value="ECO:0007669"/>
    <property type="project" value="TreeGrafter"/>
</dbReference>
<feature type="region of interest" description="Disordered" evidence="9">
    <location>
        <begin position="224"/>
        <end position="252"/>
    </location>
</feature>
<dbReference type="Pfam" id="PF00001">
    <property type="entry name" value="7tm_1"/>
    <property type="match status" value="1"/>
</dbReference>
<accession>A0A6C0PP67</accession>
<feature type="transmembrane region" description="Helical" evidence="10">
    <location>
        <begin position="137"/>
        <end position="157"/>
    </location>
</feature>
<feature type="transmembrane region" description="Helical" evidence="10">
    <location>
        <begin position="187"/>
        <end position="207"/>
    </location>
</feature>
<reference evidence="12" key="1">
    <citation type="submission" date="2019-06" db="EMBL/GenBank/DDBJ databases">
        <title>Sensory nociceptive neurons and pathways in the arm of the cephalopod Octopus vulgaris.</title>
        <authorList>
            <person name="Imperadore P."/>
            <person name="Di Cristina G."/>
            <person name="Fiorito G."/>
        </authorList>
    </citation>
    <scope>NUCLEOTIDE SEQUENCE</scope>
</reference>
<name>A0A6C0PP67_OCTVU</name>
<evidence type="ECO:0000256" key="8">
    <source>
        <dbReference type="RuleBase" id="RU000688"/>
    </source>
</evidence>
<evidence type="ECO:0000259" key="11">
    <source>
        <dbReference type="PROSITE" id="PS50262"/>
    </source>
</evidence>
<evidence type="ECO:0000256" key="5">
    <source>
        <dbReference type="ARBA" id="ARBA00023136"/>
    </source>
</evidence>
<evidence type="ECO:0000313" key="12">
    <source>
        <dbReference type="EMBL" id="QHX41543.1"/>
    </source>
</evidence>
<protein>
    <submittedName>
        <fullName evidence="12">Orexin receptor type 2-like</fullName>
    </submittedName>
</protein>
<feature type="transmembrane region" description="Helical" evidence="10">
    <location>
        <begin position="58"/>
        <end position="76"/>
    </location>
</feature>
<proteinExistence type="evidence at transcript level"/>
<dbReference type="PRINTS" id="PR00237">
    <property type="entry name" value="GPCRRHODOPSN"/>
</dbReference>
<dbReference type="PANTHER" id="PTHR24243:SF224">
    <property type="entry name" value="G-PROTEIN COUPLED RECEPTOR 19-RELATED"/>
    <property type="match status" value="1"/>
</dbReference>
<evidence type="ECO:0000256" key="2">
    <source>
        <dbReference type="ARBA" id="ARBA00022692"/>
    </source>
</evidence>
<feature type="compositionally biased region" description="Acidic residues" evidence="9">
    <location>
        <begin position="239"/>
        <end position="250"/>
    </location>
</feature>
<evidence type="ECO:0000256" key="4">
    <source>
        <dbReference type="ARBA" id="ARBA00023040"/>
    </source>
</evidence>
<keyword evidence="2 8" id="KW-0812">Transmembrane</keyword>
<dbReference type="PANTHER" id="PTHR24243">
    <property type="entry name" value="G-PROTEIN COUPLED RECEPTOR"/>
    <property type="match status" value="1"/>
</dbReference>
<evidence type="ECO:0000256" key="3">
    <source>
        <dbReference type="ARBA" id="ARBA00022989"/>
    </source>
</evidence>
<keyword evidence="7 8" id="KW-0807">Transducer</keyword>
<keyword evidence="4 8" id="KW-0297">G-protein coupled receptor</keyword>
<comment type="subcellular location">
    <subcellularLocation>
        <location evidence="1">Membrane</location>
        <topology evidence="1">Multi-pass membrane protein</topology>
    </subcellularLocation>
</comment>
<evidence type="ECO:0000256" key="1">
    <source>
        <dbReference type="ARBA" id="ARBA00004141"/>
    </source>
</evidence>
<dbReference type="InterPro" id="IPR000276">
    <property type="entry name" value="GPCR_Rhodpsn"/>
</dbReference>
<dbReference type="SUPFAM" id="SSF81321">
    <property type="entry name" value="Family A G protein-coupled receptor-like"/>
    <property type="match status" value="1"/>
</dbReference>
<dbReference type="Gene3D" id="1.20.1070.10">
    <property type="entry name" value="Rhodopsin 7-helix transmembrane proteins"/>
    <property type="match status" value="1"/>
</dbReference>
<feature type="transmembrane region" description="Helical" evidence="10">
    <location>
        <begin position="279"/>
        <end position="301"/>
    </location>
</feature>
<keyword evidence="3 10" id="KW-1133">Transmembrane helix</keyword>
<dbReference type="PROSITE" id="PS50262">
    <property type="entry name" value="G_PROTEIN_RECEP_F1_2"/>
    <property type="match status" value="1"/>
</dbReference>
<evidence type="ECO:0000256" key="7">
    <source>
        <dbReference type="ARBA" id="ARBA00023224"/>
    </source>
</evidence>
<comment type="similarity">
    <text evidence="8">Belongs to the G-protein coupled receptor 1 family.</text>
</comment>
<evidence type="ECO:0000256" key="9">
    <source>
        <dbReference type="SAM" id="MobiDB-lite"/>
    </source>
</evidence>
<feature type="domain" description="G-protein coupled receptors family 1 profile" evidence="11">
    <location>
        <begin position="39"/>
        <end position="338"/>
    </location>
</feature>
<feature type="transmembrane region" description="Helical" evidence="10">
    <location>
        <begin position="96"/>
        <end position="117"/>
    </location>
</feature>
<evidence type="ECO:0000256" key="6">
    <source>
        <dbReference type="ARBA" id="ARBA00023170"/>
    </source>
</evidence>
<dbReference type="EMBL" id="MN081836">
    <property type="protein sequence ID" value="QHX41543.1"/>
    <property type="molecule type" value="mRNA"/>
</dbReference>
<dbReference type="GO" id="GO:0004930">
    <property type="term" value="F:G protein-coupled receptor activity"/>
    <property type="evidence" value="ECO:0007669"/>
    <property type="project" value="UniProtKB-KW"/>
</dbReference>
<dbReference type="CDD" id="cd00637">
    <property type="entry name" value="7tm_classA_rhodopsin-like"/>
    <property type="match status" value="1"/>
</dbReference>
<sequence length="364" mass="41625">MEFNCSEQCILEIKNTEKFELYLPVIVFMGLLFLMGTIGNIIVLMVYSQKKRKTSSHFFILTLSILDLFGCFFGIPTEIADLCNPYLFDAPFACRLLRFTLSVTTISSAIVLLEVAFDRYYRICKVGLQYSLRKTKLLCVVALFIGVLLSWPSFVIFGKKRVEVVPGIYGSDCSTDDSIDKKYPTTYYGFLFLLFIICTALIFGLYVRLSLEVRKRKDLQIHTKSTQQPICPSQRDSEEPSVVDLSDETPENNKQRKYSAAVIKVPRQGQQIRVGRTTVILFAVSVIFVVSYLPFLIAMVVRNVWKEFESSLNPTAELIYKFCLKSYFLNNAINPIVYSFLNVNFRQEIPRAAANCFCKGCCKR</sequence>
<feature type="transmembrane region" description="Helical" evidence="10">
    <location>
        <begin position="21"/>
        <end position="46"/>
    </location>
</feature>
<dbReference type="AlphaFoldDB" id="A0A6C0PP67"/>
<dbReference type="PROSITE" id="PS00237">
    <property type="entry name" value="G_PROTEIN_RECEP_F1_1"/>
    <property type="match status" value="1"/>
</dbReference>
<dbReference type="InterPro" id="IPR017452">
    <property type="entry name" value="GPCR_Rhodpsn_7TM"/>
</dbReference>
<organism evidence="12">
    <name type="scientific">Octopus vulgaris</name>
    <name type="common">Common octopus</name>
    <dbReference type="NCBI Taxonomy" id="6645"/>
    <lineage>
        <taxon>Eukaryota</taxon>
        <taxon>Metazoa</taxon>
        <taxon>Spiralia</taxon>
        <taxon>Lophotrochozoa</taxon>
        <taxon>Mollusca</taxon>
        <taxon>Cephalopoda</taxon>
        <taxon>Coleoidea</taxon>
        <taxon>Octopodiformes</taxon>
        <taxon>Octopoda</taxon>
        <taxon>Incirrata</taxon>
        <taxon>Octopodidae</taxon>
        <taxon>Octopus</taxon>
    </lineage>
</organism>